<dbReference type="AlphaFoldDB" id="A0A8J4UBX0"/>
<evidence type="ECO:0000256" key="1">
    <source>
        <dbReference type="SAM" id="MobiDB-lite"/>
    </source>
</evidence>
<comment type="caution">
    <text evidence="2">The sequence shown here is derived from an EMBL/GenBank/DDBJ whole genome shotgun (WGS) entry which is preliminary data.</text>
</comment>
<organism evidence="2 3">
    <name type="scientific">Clarias magur</name>
    <name type="common">Asian catfish</name>
    <name type="synonym">Macropteronotus magur</name>
    <dbReference type="NCBI Taxonomy" id="1594786"/>
    <lineage>
        <taxon>Eukaryota</taxon>
        <taxon>Metazoa</taxon>
        <taxon>Chordata</taxon>
        <taxon>Craniata</taxon>
        <taxon>Vertebrata</taxon>
        <taxon>Euteleostomi</taxon>
        <taxon>Actinopterygii</taxon>
        <taxon>Neopterygii</taxon>
        <taxon>Teleostei</taxon>
        <taxon>Ostariophysi</taxon>
        <taxon>Siluriformes</taxon>
        <taxon>Clariidae</taxon>
        <taxon>Clarias</taxon>
    </lineage>
</organism>
<protein>
    <submittedName>
        <fullName evidence="2">Voltage-dependent calcium channel beta subunit-associated regulatory protein-like</fullName>
    </submittedName>
</protein>
<evidence type="ECO:0000313" key="3">
    <source>
        <dbReference type="Proteomes" id="UP000727407"/>
    </source>
</evidence>
<proteinExistence type="predicted"/>
<keyword evidence="3" id="KW-1185">Reference proteome</keyword>
<dbReference type="EMBL" id="QNUK01000080">
    <property type="protein sequence ID" value="KAF5903081.1"/>
    <property type="molecule type" value="Genomic_DNA"/>
</dbReference>
<sequence>SPRRRAFQRQRAASETLEQGDEDFQQPGASQGNYFLLHVKPLQSQADPPRRLSAGSLESSTTDCPPPPAPLR</sequence>
<reference evidence="2" key="1">
    <citation type="submission" date="2020-07" db="EMBL/GenBank/DDBJ databases">
        <title>Clarias magur genome sequencing, assembly and annotation.</title>
        <authorList>
            <person name="Kushwaha B."/>
            <person name="Kumar R."/>
            <person name="Das P."/>
            <person name="Joshi C.G."/>
            <person name="Kumar D."/>
            <person name="Nagpure N.S."/>
            <person name="Pandey M."/>
            <person name="Agarwal S."/>
            <person name="Srivastava S."/>
            <person name="Singh M."/>
            <person name="Sahoo L."/>
            <person name="Jayasankar P."/>
            <person name="Meher P.K."/>
            <person name="Koringa P.G."/>
            <person name="Iquebal M.A."/>
            <person name="Das S.P."/>
            <person name="Bit A."/>
            <person name="Patnaik S."/>
            <person name="Patel N."/>
            <person name="Shah T.M."/>
            <person name="Hinsu A."/>
            <person name="Jena J.K."/>
        </authorList>
    </citation>
    <scope>NUCLEOTIDE SEQUENCE</scope>
    <source>
        <strain evidence="2">CIFAMagur01</strain>
        <tissue evidence="2">Testis</tissue>
    </source>
</reference>
<accession>A0A8J4UBX0</accession>
<evidence type="ECO:0000313" key="2">
    <source>
        <dbReference type="EMBL" id="KAF5903081.1"/>
    </source>
</evidence>
<gene>
    <name evidence="2" type="ORF">DAT39_007209</name>
</gene>
<feature type="non-terminal residue" evidence="2">
    <location>
        <position position="1"/>
    </location>
</feature>
<name>A0A8J4UBX0_CLAMG</name>
<feature type="region of interest" description="Disordered" evidence="1">
    <location>
        <begin position="1"/>
        <end position="72"/>
    </location>
</feature>
<dbReference type="Proteomes" id="UP000727407">
    <property type="component" value="Unassembled WGS sequence"/>
</dbReference>
<feature type="non-terminal residue" evidence="2">
    <location>
        <position position="72"/>
    </location>
</feature>